<reference evidence="1" key="1">
    <citation type="submission" date="2014-09" db="EMBL/GenBank/DDBJ databases">
        <authorList>
            <person name="Magalhaes I.L.F."/>
            <person name="Oliveira U."/>
            <person name="Santos F.R."/>
            <person name="Vidigal T.H.D.A."/>
            <person name="Brescovit A.D."/>
            <person name="Santos A.J."/>
        </authorList>
    </citation>
    <scope>NUCLEOTIDE SEQUENCE</scope>
    <source>
        <tissue evidence="1">Shoot tissue taken approximately 20 cm above the soil surface</tissue>
    </source>
</reference>
<dbReference type="EMBL" id="GBRH01239570">
    <property type="protein sequence ID" value="JAD58325.1"/>
    <property type="molecule type" value="Transcribed_RNA"/>
</dbReference>
<proteinExistence type="predicted"/>
<reference evidence="1" key="2">
    <citation type="journal article" date="2015" name="Data Brief">
        <title>Shoot transcriptome of the giant reed, Arundo donax.</title>
        <authorList>
            <person name="Barrero R.A."/>
            <person name="Guerrero F.D."/>
            <person name="Moolhuijzen P."/>
            <person name="Goolsby J.A."/>
            <person name="Tidwell J."/>
            <person name="Bellgard S.E."/>
            <person name="Bellgard M.I."/>
        </authorList>
    </citation>
    <scope>NUCLEOTIDE SEQUENCE</scope>
    <source>
        <tissue evidence="1">Shoot tissue taken approximately 20 cm above the soil surface</tissue>
    </source>
</reference>
<sequence>MAGSEVRRSALSSYSVLAVLTAALSIHPIGARPSSNPLL</sequence>
<dbReference type="AlphaFoldDB" id="A0A0A9BAT0"/>
<evidence type="ECO:0000313" key="1">
    <source>
        <dbReference type="EMBL" id="JAD58325.1"/>
    </source>
</evidence>
<name>A0A0A9BAT0_ARUDO</name>
<organism evidence="1">
    <name type="scientific">Arundo donax</name>
    <name type="common">Giant reed</name>
    <name type="synonym">Donax arundinaceus</name>
    <dbReference type="NCBI Taxonomy" id="35708"/>
    <lineage>
        <taxon>Eukaryota</taxon>
        <taxon>Viridiplantae</taxon>
        <taxon>Streptophyta</taxon>
        <taxon>Embryophyta</taxon>
        <taxon>Tracheophyta</taxon>
        <taxon>Spermatophyta</taxon>
        <taxon>Magnoliopsida</taxon>
        <taxon>Liliopsida</taxon>
        <taxon>Poales</taxon>
        <taxon>Poaceae</taxon>
        <taxon>PACMAD clade</taxon>
        <taxon>Arundinoideae</taxon>
        <taxon>Arundineae</taxon>
        <taxon>Arundo</taxon>
    </lineage>
</organism>
<protein>
    <submittedName>
        <fullName evidence="1">Uncharacterized protein</fullName>
    </submittedName>
</protein>
<accession>A0A0A9BAT0</accession>